<feature type="region of interest" description="Disordered" evidence="1">
    <location>
        <begin position="46"/>
        <end position="82"/>
    </location>
</feature>
<protein>
    <submittedName>
        <fullName evidence="2">Uncharacterized protein</fullName>
    </submittedName>
</protein>
<reference evidence="3" key="1">
    <citation type="submission" date="2017-02" db="EMBL/GenBank/DDBJ databases">
        <authorList>
            <person name="Tafer H."/>
            <person name="Lopandic K."/>
        </authorList>
    </citation>
    <scope>NUCLEOTIDE SEQUENCE [LARGE SCALE GENOMIC DNA]</scope>
    <source>
        <strain evidence="3">CBS 366.77</strain>
    </source>
</reference>
<gene>
    <name evidence="2" type="ORF">PHISCL_04353</name>
</gene>
<organism evidence="2 3">
    <name type="scientific">Aspergillus sclerotialis</name>
    <dbReference type="NCBI Taxonomy" id="2070753"/>
    <lineage>
        <taxon>Eukaryota</taxon>
        <taxon>Fungi</taxon>
        <taxon>Dikarya</taxon>
        <taxon>Ascomycota</taxon>
        <taxon>Pezizomycotina</taxon>
        <taxon>Eurotiomycetes</taxon>
        <taxon>Eurotiomycetidae</taxon>
        <taxon>Eurotiales</taxon>
        <taxon>Aspergillaceae</taxon>
        <taxon>Aspergillus</taxon>
        <taxon>Aspergillus subgen. Polypaecilum</taxon>
    </lineage>
</organism>
<comment type="caution">
    <text evidence="2">The sequence shown here is derived from an EMBL/GenBank/DDBJ whole genome shotgun (WGS) entry which is preliminary data.</text>
</comment>
<keyword evidence="3" id="KW-1185">Reference proteome</keyword>
<accession>A0A3A2ZLZ7</accession>
<evidence type="ECO:0000313" key="3">
    <source>
        <dbReference type="Proteomes" id="UP000266188"/>
    </source>
</evidence>
<evidence type="ECO:0000313" key="2">
    <source>
        <dbReference type="EMBL" id="RJE23323.1"/>
    </source>
</evidence>
<dbReference type="EMBL" id="MVGC01000126">
    <property type="protein sequence ID" value="RJE23323.1"/>
    <property type="molecule type" value="Genomic_DNA"/>
</dbReference>
<proteinExistence type="predicted"/>
<sequence>MKRNEKNKVSRITFITLADTQVLRKDQVPRSSFTMKYLASKPEVAISGETPNGQGKTTGHIFNSPDSGKCRRRARISAGGPA</sequence>
<name>A0A3A2ZLZ7_9EURO</name>
<dbReference type="AlphaFoldDB" id="A0A3A2ZLZ7"/>
<dbReference type="Proteomes" id="UP000266188">
    <property type="component" value="Unassembled WGS sequence"/>
</dbReference>
<feature type="compositionally biased region" description="Polar residues" evidence="1">
    <location>
        <begin position="49"/>
        <end position="66"/>
    </location>
</feature>
<evidence type="ECO:0000256" key="1">
    <source>
        <dbReference type="SAM" id="MobiDB-lite"/>
    </source>
</evidence>